<name>A0A6S7IE30_PARCT</name>
<dbReference type="Proteomes" id="UP001152795">
    <property type="component" value="Unassembled WGS sequence"/>
</dbReference>
<evidence type="ECO:0000313" key="1">
    <source>
        <dbReference type="EMBL" id="CAB4015697.1"/>
    </source>
</evidence>
<keyword evidence="2" id="KW-1185">Reference proteome</keyword>
<accession>A0A6S7IE30</accession>
<protein>
    <submittedName>
        <fullName evidence="1">Uncharacterized protein</fullName>
    </submittedName>
</protein>
<comment type="caution">
    <text evidence="1">The sequence shown here is derived from an EMBL/GenBank/DDBJ whole genome shotgun (WGS) entry which is preliminary data.</text>
</comment>
<reference evidence="1" key="1">
    <citation type="submission" date="2020-04" db="EMBL/GenBank/DDBJ databases">
        <authorList>
            <person name="Alioto T."/>
            <person name="Alioto T."/>
            <person name="Gomez Garrido J."/>
        </authorList>
    </citation>
    <scope>NUCLEOTIDE SEQUENCE</scope>
    <source>
        <strain evidence="1">A484AB</strain>
    </source>
</reference>
<dbReference type="AlphaFoldDB" id="A0A6S7IE30"/>
<evidence type="ECO:0000313" key="2">
    <source>
        <dbReference type="Proteomes" id="UP001152795"/>
    </source>
</evidence>
<proteinExistence type="predicted"/>
<organism evidence="1 2">
    <name type="scientific">Paramuricea clavata</name>
    <name type="common">Red gorgonian</name>
    <name type="synonym">Violescent sea-whip</name>
    <dbReference type="NCBI Taxonomy" id="317549"/>
    <lineage>
        <taxon>Eukaryota</taxon>
        <taxon>Metazoa</taxon>
        <taxon>Cnidaria</taxon>
        <taxon>Anthozoa</taxon>
        <taxon>Octocorallia</taxon>
        <taxon>Malacalcyonacea</taxon>
        <taxon>Plexauridae</taxon>
        <taxon>Paramuricea</taxon>
    </lineage>
</organism>
<sequence>MIIIHTFGESGLPAKHRIKFGKGWMGKGAEIRGVHYLYGGMKGIHILITISEPVDVMDCWLEGPEDRIHLGPPTDIINNWFSMCMSWEEWSEEREDQRIMDMENEAITEEARTGEMEMLDETQMDAEMREAL</sequence>
<gene>
    <name evidence="1" type="ORF">PACLA_8A081531</name>
</gene>
<dbReference type="EMBL" id="CACRXK020008810">
    <property type="protein sequence ID" value="CAB4015697.1"/>
    <property type="molecule type" value="Genomic_DNA"/>
</dbReference>